<proteinExistence type="predicted"/>
<dbReference type="SUPFAM" id="SSF55979">
    <property type="entry name" value="DNA clamp"/>
    <property type="match status" value="1"/>
</dbReference>
<evidence type="ECO:0000313" key="2">
    <source>
        <dbReference type="Proteomes" id="UP000175971"/>
    </source>
</evidence>
<dbReference type="PATRIC" id="fig|518642.7.peg.2736"/>
<dbReference type="Gene3D" id="3.10.150.10">
    <property type="entry name" value="DNA Polymerase III, subunit A, domain 2"/>
    <property type="match status" value="1"/>
</dbReference>
<dbReference type="AlphaFoldDB" id="A0A1E7LJI6"/>
<gene>
    <name evidence="1" type="ORF">AN221_32725</name>
</gene>
<organism evidence="1 2">
    <name type="scientific">Streptomyces nanshensis</name>
    <dbReference type="NCBI Taxonomy" id="518642"/>
    <lineage>
        <taxon>Bacteria</taxon>
        <taxon>Bacillati</taxon>
        <taxon>Actinomycetota</taxon>
        <taxon>Actinomycetes</taxon>
        <taxon>Kitasatosporales</taxon>
        <taxon>Streptomycetaceae</taxon>
        <taxon>Streptomyces</taxon>
    </lineage>
</organism>
<accession>A0A1E7LJI6</accession>
<dbReference type="RefSeq" id="WP_070203914.1">
    <property type="nucleotide sequence ID" value="NZ_LJGZ01000103.1"/>
</dbReference>
<dbReference type="OrthoDB" id="4690396at2"/>
<reference evidence="1 2" key="1">
    <citation type="journal article" date="2016" name="Front. Microbiol.">
        <title>Comparative Genomics Analysis of Streptomyces Species Reveals Their Adaptation to the Marine Environment and Their Diversity at the Genomic Level.</title>
        <authorList>
            <person name="Tian X."/>
            <person name="Zhang Z."/>
            <person name="Yang T."/>
            <person name="Chen M."/>
            <person name="Li J."/>
            <person name="Chen F."/>
            <person name="Yang J."/>
            <person name="Li W."/>
            <person name="Zhang B."/>
            <person name="Zhang Z."/>
            <person name="Wu J."/>
            <person name="Zhang C."/>
            <person name="Long L."/>
            <person name="Xiao J."/>
        </authorList>
    </citation>
    <scope>NUCLEOTIDE SEQUENCE [LARGE SCALE GENOMIC DNA]</scope>
    <source>
        <strain evidence="1 2">SCSIO M10372</strain>
    </source>
</reference>
<protein>
    <recommendedName>
        <fullName evidence="3">DNA polymerase III beta sliding clamp central domain-containing protein</fullName>
    </recommendedName>
</protein>
<evidence type="ECO:0008006" key="3">
    <source>
        <dbReference type="Google" id="ProtNLM"/>
    </source>
</evidence>
<sequence length="350" mass="39055">MTQTATINAHRLGQLIDKTINHIGSEYVETLHGIRLDADAKYLYTVASDLYTLAAARYQLNDGDRNQDPWAVTIPAEYLRPLREWIQSMKGAGLITISTAKDRLVFEGPQTDLSLAITPGIEFPDWRGLLRSMLDNTVDTDVFPCFNSGYLSRFNNGDILRVRLTADEKPAVVFGEDFIGALMPARHNGVYPRKEETFEGAHKTWLWTLAAGAKDASLDGAAYEEDRPKYEVTADIRETGEGLLRSVLRSLDDVNRADSDAQKDLWYAHIRISVADWMAFRYLDALHNVDPRAAQAIVSEVAGELDAGEIGEYAWDAAEKAGYDPQKWADDYEAHLKKLAEKAAAEQPST</sequence>
<dbReference type="Proteomes" id="UP000175971">
    <property type="component" value="Unassembled WGS sequence"/>
</dbReference>
<comment type="caution">
    <text evidence="1">The sequence shown here is derived from an EMBL/GenBank/DDBJ whole genome shotgun (WGS) entry which is preliminary data.</text>
</comment>
<evidence type="ECO:0000313" key="1">
    <source>
        <dbReference type="EMBL" id="OEV16367.1"/>
    </source>
</evidence>
<dbReference type="EMBL" id="LJGZ01000103">
    <property type="protein sequence ID" value="OEV16367.1"/>
    <property type="molecule type" value="Genomic_DNA"/>
</dbReference>
<name>A0A1E7LJI6_9ACTN</name>
<keyword evidence="2" id="KW-1185">Reference proteome</keyword>
<dbReference type="InterPro" id="IPR046938">
    <property type="entry name" value="DNA_clamp_sf"/>
</dbReference>